<dbReference type="PANTHER" id="PTHR31170:SF17">
    <property type="match status" value="1"/>
</dbReference>
<evidence type="ECO:0000256" key="1">
    <source>
        <dbReference type="SAM" id="Phobius"/>
    </source>
</evidence>
<sequence length="180" mass="21114">MVRFINSAKRLEEANVKFEKSEEEMMFNVGFKEGVMVMAPLTIEDRTESFLRSLIAYEQYFQHNFVTDYVKFLDCIIDSSKDVEILSRRGIIENWLGDENEVAEMVNKLSESVSGPGKDFVYANMFEDVNKHCGRRWNRWMANLRKNYFYNPWTIISVLVALVLLLLTFTQTVFTILHVV</sequence>
<keyword evidence="3" id="KW-1185">Reference proteome</keyword>
<evidence type="ECO:0000313" key="2">
    <source>
        <dbReference type="EMBL" id="KAG6424703.1"/>
    </source>
</evidence>
<dbReference type="EMBL" id="PNBA02000005">
    <property type="protein sequence ID" value="KAG6424703.1"/>
    <property type="molecule type" value="Genomic_DNA"/>
</dbReference>
<protein>
    <submittedName>
        <fullName evidence="2">Uncharacterized protein</fullName>
    </submittedName>
</protein>
<organism evidence="2">
    <name type="scientific">Salvia splendens</name>
    <name type="common">Scarlet sage</name>
    <dbReference type="NCBI Taxonomy" id="180675"/>
    <lineage>
        <taxon>Eukaryota</taxon>
        <taxon>Viridiplantae</taxon>
        <taxon>Streptophyta</taxon>
        <taxon>Embryophyta</taxon>
        <taxon>Tracheophyta</taxon>
        <taxon>Spermatophyta</taxon>
        <taxon>Magnoliopsida</taxon>
        <taxon>eudicotyledons</taxon>
        <taxon>Gunneridae</taxon>
        <taxon>Pentapetalae</taxon>
        <taxon>asterids</taxon>
        <taxon>lamiids</taxon>
        <taxon>Lamiales</taxon>
        <taxon>Lamiaceae</taxon>
        <taxon>Nepetoideae</taxon>
        <taxon>Mentheae</taxon>
        <taxon>Salviinae</taxon>
        <taxon>Salvia</taxon>
        <taxon>Salvia subgen. Calosphace</taxon>
        <taxon>core Calosphace</taxon>
    </lineage>
</organism>
<dbReference type="AlphaFoldDB" id="A0A8X8Y2L7"/>
<name>A0A8X8Y2L7_SALSN</name>
<gene>
    <name evidence="2" type="ORF">SASPL_115123</name>
</gene>
<reference evidence="2" key="2">
    <citation type="submission" date="2020-08" db="EMBL/GenBank/DDBJ databases">
        <title>Plant Genome Project.</title>
        <authorList>
            <person name="Zhang R.-G."/>
        </authorList>
    </citation>
    <scope>NUCLEOTIDE SEQUENCE</scope>
    <source>
        <strain evidence="2">Huo1</strain>
        <tissue evidence="2">Leaf</tissue>
    </source>
</reference>
<evidence type="ECO:0000313" key="3">
    <source>
        <dbReference type="Proteomes" id="UP000298416"/>
    </source>
</evidence>
<dbReference type="Proteomes" id="UP000298416">
    <property type="component" value="Unassembled WGS sequence"/>
</dbReference>
<accession>A0A8X8Y2L7</accession>
<reference evidence="2" key="1">
    <citation type="submission" date="2018-01" db="EMBL/GenBank/DDBJ databases">
        <authorList>
            <person name="Mao J.F."/>
        </authorList>
    </citation>
    <scope>NUCLEOTIDE SEQUENCE</scope>
    <source>
        <strain evidence="2">Huo1</strain>
        <tissue evidence="2">Leaf</tissue>
    </source>
</reference>
<keyword evidence="1" id="KW-1133">Transmembrane helix</keyword>
<feature type="transmembrane region" description="Helical" evidence="1">
    <location>
        <begin position="148"/>
        <end position="169"/>
    </location>
</feature>
<dbReference type="InterPro" id="IPR004158">
    <property type="entry name" value="DUF247_pln"/>
</dbReference>
<dbReference type="Pfam" id="PF03140">
    <property type="entry name" value="DUF247"/>
    <property type="match status" value="1"/>
</dbReference>
<dbReference type="PANTHER" id="PTHR31170">
    <property type="entry name" value="BNAC04G53230D PROTEIN"/>
    <property type="match status" value="1"/>
</dbReference>
<keyword evidence="1" id="KW-0472">Membrane</keyword>
<keyword evidence="1" id="KW-0812">Transmembrane</keyword>
<proteinExistence type="predicted"/>
<comment type="caution">
    <text evidence="2">The sequence shown here is derived from an EMBL/GenBank/DDBJ whole genome shotgun (WGS) entry which is preliminary data.</text>
</comment>